<dbReference type="InterPro" id="IPR000873">
    <property type="entry name" value="AMP-dep_synth/lig_dom"/>
</dbReference>
<dbReference type="FunFam" id="3.40.50.300:FF:000933">
    <property type="entry name" value="ABC transporter A family member 7"/>
    <property type="match status" value="1"/>
</dbReference>
<dbReference type="InterPro" id="IPR020845">
    <property type="entry name" value="AMP-binding_CS"/>
</dbReference>
<dbReference type="Gene3D" id="3.40.50.300">
    <property type="entry name" value="P-loop containing nucleotide triphosphate hydrolases"/>
    <property type="match status" value="2"/>
</dbReference>
<feature type="domain" description="ABC transporter" evidence="9">
    <location>
        <begin position="533"/>
        <end position="771"/>
    </location>
</feature>
<keyword evidence="4" id="KW-0067">ATP-binding</keyword>
<feature type="transmembrane region" description="Helical" evidence="8">
    <location>
        <begin position="1285"/>
        <end position="1304"/>
    </location>
</feature>
<evidence type="ECO:0000256" key="3">
    <source>
        <dbReference type="ARBA" id="ARBA00022741"/>
    </source>
</evidence>
<feature type="transmembrane region" description="Helical" evidence="8">
    <location>
        <begin position="1222"/>
        <end position="1249"/>
    </location>
</feature>
<dbReference type="InterPro" id="IPR013525">
    <property type="entry name" value="ABC2_TM"/>
</dbReference>
<sequence>MVFLRQLFLLTRKNLLVMWRTKFWVLSEFLMCLLCLPILALILKFNHTDEHSEMSSFRPGKINGNFSDLNRRFGNDSIMDFWCNTSKILAYRLNAELELKELEERFTDQMRGEKWLELKEFKNSSEMKKALVDDRNNSAGDECNQKYLGGLLFTGISLSPRRLSYRLLLPRPEFSLVYEPIEWHLDAFWRDGVGVYDSDRDPFAGQTDNSSDVPDNPPYWPSGILSVQFALHQIFAEKLLGHKKLPEMDVSMRRMPYPRSQTNLAVLYLSTAGPFVWVYVVLVPLLHIAKNIVLEKEAGIKTYMTVMGLHPMAFYASHALIGAFTILFVVGASAVLISSAFAFVSVSLFLILALLYAFSCIQLTVLFCTFTQKGQLVQLMVGLSFQLLGLLSWKFSPSLHSVGRCLFASLNPVAAFGLGVQMACSFETRMFLLDWPHLFSGSSHQFSVGLAMLMLLFDSALFSLLTFYLDSVWPTDESPRRHPLFFLQHFGIGLSNYEKVTPYGEDEDGEGSDTVATSENTEAETTENRTADIEVRGMSKVWESTGLMAVNALSFRAYRGKVFVLLGHNGAGKSTTFAVLTGSVRASGGDVLICGQQLEHNLRDCQRRIGFCPQYNPLFDKLTVREHLLFYGRMKLSQGEGAEELRRQLDVEVAELVAEVGIAAQLDTLAKNLSGGQKRKLCLAMALVGRSPVVLLDEPTAGMDPGARNEAGKVLERIKRDRTILLTTHYMEEANTLGDRIGIMVQGRMVCNGSPEFLKQRFGVGYVLSVVVRAGADFPRAVGKVFDAIAKHAPGAKLEQNQKPPEFSVVLPLGDKRKFGDIFAELEQRTDEFGVDSFGVSSNTLEQVFLKVGEQSAEEKKGEGTEESLQMVSNQLFSQTSDRFGLSLLFFQLVALFHRHFLWALRNPLRSLFPFFLALTIFLPMGLWHDKGPTTNERSFGLDKISQEMALPLQVLLDNDDNATWLSKTITDMAKAHPSIKLLQIDGDKQMDKTLLDTFYHWPPLGVGAVISRNQSNGKLNVQLLFNGATYHGPEIALNLLGNAMLGNATTIIQPSIELYGEDENPFGMLKDLFKDVMGNMGAAMSVITAFSIMTATMVMPLVEERGSRFKHQLLLTHLHPFVYWASVLLWNFVLYAVFCSVIGVSLFFFNWMRPFLGSIVLLWLLYFWATVPMVGCASFLFEKATKAFSALMCWFMVGSMLSTIGTALLKLNAGAIGERTALLLNMLLGIVLPTKALSGGILNLALIATYQQLIGQHFDDGSGNSFFGAAGPVGELWKEFRRELFAMGIAGLIFWVLLALLQSRRVAWAWHKMSNNIAMVIYGNRSLSEEDEDEDVREERDRMLRETNESHALAVMGLTKFYRRFCAVREITFGVKAEECFGLLGVNGAGKTTTFDLLAGVQYASGGSATVAGRDVKKCPRIGYCPQFDALPGELTGREVLTLLMRLNGFRDSGERARKTLWAIRMEGNADKQTKQFSGGQRRRLSVGVALCCGCCPLVMLDEPTAGIDPVARRHIWQLIQAARERRMAMVLSSHSMDECEMLCSRIGLMNAGKLIGLGSSQHLKSKFGNSFLLFITVANPCHAIGAQLDEMVRDAMASPQCQDPLNSATLRWELPRQEGTTWSMLFKRAQTLADQFPVQPEETADGLPQIVDFSLTQNSLEQVFLRLTNLNELKMPNQKDGVTGGKRIEQELAEFDLPFYIVALAFFLKAFFRLYDLLVFIPFKLFADPELKKERSRERKAMPVDGKPTSSWRHVDTIGTALYTELFEDCPTLGKIWDKAAQLHRGHNCMGTRDILNVVEEQQPDGKAFQKLALGKYNWMNYEHVDEVIVEVASGLSNLGIVQGQKVVIFSETRKEWMISAIACFKLGLPIVTVYPTLGDEAIAFALAECDAVLAFTSRPLLSKVFASIKDCPQLKRVVYFSELHALAEVAEKAPDAIKGAFKSIGRELYSFNDLKALGHSQTKLERNVQPDDLAMIMYTSGTTGKPKGVLLSHRNIIATASGQSAVISVSTSDTIIGYLPLAHILEVCAEIICLSKGCRVGYSSPSTLHDRAVKIKKGTTGDCVELKPTLIACVPAVMDKIFKAVLDEVKEKSPIQREIFRICYERKRNRFEGGYKSLVMDSLAFSKISKMLGGNLRFVISGGAPLNPETQRFMNICFCCPVVQGYGLTETCGGATLADEHDLSTGSVGPPLRSCEIRLREWEEAGYLPTNSPPQGEILIHGANVALGYFKDDEKTKEDFVELDGKRWFATGDIGQFREDGSLCIIDRKKDLIKLSHGEYIALGRVETALLTNPNVDNICVYGNPQKDYLIALVVPNRKNLQALAEKNAVNESSWEAICANKEMAKLLQKELQNFVSGKLRREEIPRKVIICAEPWTADSGMLTEALKLKRKNIERKFADEIRQLYEGK</sequence>
<dbReference type="Gene3D" id="3.40.50.12780">
    <property type="entry name" value="N-terminal domain of ligase-like"/>
    <property type="match status" value="1"/>
</dbReference>
<evidence type="ECO:0000256" key="5">
    <source>
        <dbReference type="ARBA" id="ARBA00022989"/>
    </source>
</evidence>
<gene>
    <name evidence="10" type="ORF">niasHS_003278</name>
</gene>
<dbReference type="InterPro" id="IPR045851">
    <property type="entry name" value="AMP-bd_C_sf"/>
</dbReference>
<dbReference type="PANTHER" id="PTHR19229:SF250">
    <property type="entry name" value="ABC TRANSPORTER DOMAIN-CONTAINING PROTEIN-RELATED"/>
    <property type="match status" value="1"/>
</dbReference>
<dbReference type="PROSITE" id="PS50893">
    <property type="entry name" value="ABC_TRANSPORTER_2"/>
    <property type="match status" value="2"/>
</dbReference>
<dbReference type="PROSITE" id="PS00211">
    <property type="entry name" value="ABC_TRANSPORTER_1"/>
    <property type="match status" value="2"/>
</dbReference>
<dbReference type="SMART" id="SM00382">
    <property type="entry name" value="AAA"/>
    <property type="match status" value="2"/>
</dbReference>
<dbReference type="Pfam" id="PF00005">
    <property type="entry name" value="ABC_tran"/>
    <property type="match status" value="2"/>
</dbReference>
<comment type="subcellular location">
    <subcellularLocation>
        <location evidence="1">Membrane</location>
        <topology evidence="1">Multi-pass membrane protein</topology>
    </subcellularLocation>
</comment>
<feature type="domain" description="ABC transporter" evidence="9">
    <location>
        <begin position="1354"/>
        <end position="1578"/>
    </location>
</feature>
<feature type="transmembrane region" description="Helical" evidence="8">
    <location>
        <begin position="1081"/>
        <end position="1103"/>
    </location>
</feature>
<dbReference type="InterPro" id="IPR026082">
    <property type="entry name" value="ABCA"/>
</dbReference>
<evidence type="ECO:0000259" key="9">
    <source>
        <dbReference type="PROSITE" id="PS50893"/>
    </source>
</evidence>
<feature type="transmembrane region" description="Helical" evidence="8">
    <location>
        <begin position="348"/>
        <end position="370"/>
    </location>
</feature>
<dbReference type="Pfam" id="PF12698">
    <property type="entry name" value="ABC2_membrane_3"/>
    <property type="match status" value="2"/>
</dbReference>
<keyword evidence="6 8" id="KW-0472">Membrane</keyword>
<evidence type="ECO:0000256" key="2">
    <source>
        <dbReference type="ARBA" id="ARBA00022692"/>
    </source>
</evidence>
<reference evidence="10 11" key="1">
    <citation type="submission" date="2024-10" db="EMBL/GenBank/DDBJ databases">
        <authorList>
            <person name="Kim D."/>
        </authorList>
    </citation>
    <scope>NUCLEOTIDE SEQUENCE [LARGE SCALE GENOMIC DNA]</scope>
    <source>
        <strain evidence="10">Taebaek</strain>
    </source>
</reference>
<dbReference type="Pfam" id="PF13193">
    <property type="entry name" value="AMP-binding_C"/>
    <property type="match status" value="1"/>
</dbReference>
<dbReference type="PROSITE" id="PS00455">
    <property type="entry name" value="AMP_BINDING"/>
    <property type="match status" value="1"/>
</dbReference>
<feature type="transmembrane region" description="Helical" evidence="8">
    <location>
        <begin position="1188"/>
        <end position="1210"/>
    </location>
</feature>
<evidence type="ECO:0000256" key="4">
    <source>
        <dbReference type="ARBA" id="ARBA00022840"/>
    </source>
</evidence>
<dbReference type="InterPro" id="IPR025110">
    <property type="entry name" value="AMP-bd_C"/>
</dbReference>
<proteinExistence type="predicted"/>
<feature type="transmembrane region" description="Helical" evidence="8">
    <location>
        <begin position="1162"/>
        <end position="1182"/>
    </location>
</feature>
<dbReference type="InterPro" id="IPR027417">
    <property type="entry name" value="P-loop_NTPase"/>
</dbReference>
<protein>
    <recommendedName>
        <fullName evidence="9">ABC transporter domain-containing protein</fullName>
    </recommendedName>
</protein>
<dbReference type="SUPFAM" id="SSF52540">
    <property type="entry name" value="P-loop containing nucleoside triphosphate hydrolases"/>
    <property type="match status" value="2"/>
</dbReference>
<dbReference type="PANTHER" id="PTHR19229">
    <property type="entry name" value="ATP-BINDING CASSETTE TRANSPORTER SUBFAMILY A ABCA"/>
    <property type="match status" value="1"/>
</dbReference>
<feature type="transmembrane region" description="Helical" evidence="8">
    <location>
        <begin position="1123"/>
        <end position="1150"/>
    </location>
</feature>
<dbReference type="SUPFAM" id="SSF56801">
    <property type="entry name" value="Acetyl-CoA synthetase-like"/>
    <property type="match status" value="1"/>
</dbReference>
<feature type="transmembrane region" description="Helical" evidence="8">
    <location>
        <begin position="262"/>
        <end position="286"/>
    </location>
</feature>
<comment type="caution">
    <text evidence="10">The sequence shown here is derived from an EMBL/GenBank/DDBJ whole genome shotgun (WGS) entry which is preliminary data.</text>
</comment>
<keyword evidence="2 8" id="KW-0812">Transmembrane</keyword>
<keyword evidence="11" id="KW-1185">Reference proteome</keyword>
<dbReference type="InterPro" id="IPR042099">
    <property type="entry name" value="ANL_N_sf"/>
</dbReference>
<feature type="transmembrane region" description="Helical" evidence="8">
    <location>
        <begin position="312"/>
        <end position="336"/>
    </location>
</feature>
<evidence type="ECO:0000256" key="1">
    <source>
        <dbReference type="ARBA" id="ARBA00004141"/>
    </source>
</evidence>
<evidence type="ECO:0000256" key="8">
    <source>
        <dbReference type="SAM" id="Phobius"/>
    </source>
</evidence>
<name>A0ABD2KGI0_HETSC</name>
<keyword evidence="5 8" id="KW-1133">Transmembrane helix</keyword>
<evidence type="ECO:0000256" key="7">
    <source>
        <dbReference type="SAM" id="MobiDB-lite"/>
    </source>
</evidence>
<dbReference type="CDD" id="cd03263">
    <property type="entry name" value="ABC_subfamily_A"/>
    <property type="match status" value="2"/>
</dbReference>
<dbReference type="InterPro" id="IPR017871">
    <property type="entry name" value="ABC_transporter-like_CS"/>
</dbReference>
<dbReference type="Gene3D" id="3.30.300.30">
    <property type="match status" value="1"/>
</dbReference>
<dbReference type="Proteomes" id="UP001620645">
    <property type="component" value="Unassembled WGS sequence"/>
</dbReference>
<dbReference type="GO" id="GO:0005524">
    <property type="term" value="F:ATP binding"/>
    <property type="evidence" value="ECO:0007669"/>
    <property type="project" value="UniProtKB-KW"/>
</dbReference>
<evidence type="ECO:0000313" key="11">
    <source>
        <dbReference type="Proteomes" id="UP001620645"/>
    </source>
</evidence>
<evidence type="ECO:0000256" key="6">
    <source>
        <dbReference type="ARBA" id="ARBA00023136"/>
    </source>
</evidence>
<organism evidence="10 11">
    <name type="scientific">Heterodera schachtii</name>
    <name type="common">Sugarbeet cyst nematode worm</name>
    <name type="synonym">Tylenchus schachtii</name>
    <dbReference type="NCBI Taxonomy" id="97005"/>
    <lineage>
        <taxon>Eukaryota</taxon>
        <taxon>Metazoa</taxon>
        <taxon>Ecdysozoa</taxon>
        <taxon>Nematoda</taxon>
        <taxon>Chromadorea</taxon>
        <taxon>Rhabditida</taxon>
        <taxon>Tylenchina</taxon>
        <taxon>Tylenchomorpha</taxon>
        <taxon>Tylenchoidea</taxon>
        <taxon>Heteroderidae</taxon>
        <taxon>Heteroderinae</taxon>
        <taxon>Heterodera</taxon>
    </lineage>
</organism>
<dbReference type="InterPro" id="IPR003593">
    <property type="entry name" value="AAA+_ATPase"/>
</dbReference>
<keyword evidence="3" id="KW-0547">Nucleotide-binding</keyword>
<dbReference type="GO" id="GO:0016020">
    <property type="term" value="C:membrane"/>
    <property type="evidence" value="ECO:0007669"/>
    <property type="project" value="UniProtKB-SubCell"/>
</dbReference>
<evidence type="ECO:0000313" key="10">
    <source>
        <dbReference type="EMBL" id="KAL3101869.1"/>
    </source>
</evidence>
<feature type="transmembrane region" description="Helical" evidence="8">
    <location>
        <begin position="23"/>
        <end position="43"/>
    </location>
</feature>
<dbReference type="Pfam" id="PF00501">
    <property type="entry name" value="AMP-binding"/>
    <property type="match status" value="1"/>
</dbReference>
<dbReference type="FunFam" id="3.40.50.300:FF:001598">
    <property type="entry name" value="ABC transporter ced-7"/>
    <property type="match status" value="1"/>
</dbReference>
<dbReference type="InterPro" id="IPR003439">
    <property type="entry name" value="ABC_transporter-like_ATP-bd"/>
</dbReference>
<accession>A0ABD2KGI0</accession>
<feature type="region of interest" description="Disordered" evidence="7">
    <location>
        <begin position="503"/>
        <end position="529"/>
    </location>
</feature>
<dbReference type="EMBL" id="JBICCN010000026">
    <property type="protein sequence ID" value="KAL3101869.1"/>
    <property type="molecule type" value="Genomic_DNA"/>
</dbReference>